<dbReference type="FunFam" id="1.20.1250.20:FF:000437">
    <property type="entry name" value="Blast:Monocarboxylate transporter 4"/>
    <property type="match status" value="1"/>
</dbReference>
<dbReference type="AlphaFoldDB" id="A0A182MZR4"/>
<evidence type="ECO:0000313" key="4">
    <source>
        <dbReference type="Proteomes" id="UP000075884"/>
    </source>
</evidence>
<keyword evidence="2" id="KW-0812">Transmembrane</keyword>
<accession>A0A182MZR4</accession>
<feature type="transmembrane region" description="Helical" evidence="2">
    <location>
        <begin position="596"/>
        <end position="616"/>
    </location>
</feature>
<feature type="transmembrane region" description="Helical" evidence="2">
    <location>
        <begin position="169"/>
        <end position="193"/>
    </location>
</feature>
<reference evidence="4" key="1">
    <citation type="submission" date="2013-03" db="EMBL/GenBank/DDBJ databases">
        <title>The Genome Sequence of Anopheles dirus WRAIR2.</title>
        <authorList>
            <consortium name="The Broad Institute Genomics Platform"/>
            <person name="Neafsey D.E."/>
            <person name="Walton C."/>
            <person name="Walker B."/>
            <person name="Young S.K."/>
            <person name="Zeng Q."/>
            <person name="Gargeya S."/>
            <person name="Fitzgerald M."/>
            <person name="Haas B."/>
            <person name="Abouelleil A."/>
            <person name="Allen A.W."/>
            <person name="Alvarado L."/>
            <person name="Arachchi H.M."/>
            <person name="Berlin A.M."/>
            <person name="Chapman S.B."/>
            <person name="Gainer-Dewar J."/>
            <person name="Goldberg J."/>
            <person name="Griggs A."/>
            <person name="Gujja S."/>
            <person name="Hansen M."/>
            <person name="Howarth C."/>
            <person name="Imamovic A."/>
            <person name="Ireland A."/>
            <person name="Larimer J."/>
            <person name="McCowan C."/>
            <person name="Murphy C."/>
            <person name="Pearson M."/>
            <person name="Poon T.W."/>
            <person name="Priest M."/>
            <person name="Roberts A."/>
            <person name="Saif S."/>
            <person name="Shea T."/>
            <person name="Sisk P."/>
            <person name="Sykes S."/>
            <person name="Wortman J."/>
            <person name="Nusbaum C."/>
            <person name="Birren B."/>
        </authorList>
    </citation>
    <scope>NUCLEOTIDE SEQUENCE [LARGE SCALE GENOMIC DNA]</scope>
    <source>
        <strain evidence="4">WRAIR2</strain>
    </source>
</reference>
<organism evidence="3 4">
    <name type="scientific">Anopheles dirus</name>
    <dbReference type="NCBI Taxonomy" id="7168"/>
    <lineage>
        <taxon>Eukaryota</taxon>
        <taxon>Metazoa</taxon>
        <taxon>Ecdysozoa</taxon>
        <taxon>Arthropoda</taxon>
        <taxon>Hexapoda</taxon>
        <taxon>Insecta</taxon>
        <taxon>Pterygota</taxon>
        <taxon>Neoptera</taxon>
        <taxon>Endopterygota</taxon>
        <taxon>Diptera</taxon>
        <taxon>Nematocera</taxon>
        <taxon>Culicoidea</taxon>
        <taxon>Culicidae</taxon>
        <taxon>Anophelinae</taxon>
        <taxon>Anopheles</taxon>
    </lineage>
</organism>
<dbReference type="InterPro" id="IPR036259">
    <property type="entry name" value="MFS_trans_sf"/>
</dbReference>
<dbReference type="Pfam" id="PF07690">
    <property type="entry name" value="MFS_1"/>
    <property type="match status" value="2"/>
</dbReference>
<evidence type="ECO:0000256" key="2">
    <source>
        <dbReference type="SAM" id="Phobius"/>
    </source>
</evidence>
<sequence>MEKLKAAKKVAPDGGWGWMATFGVSMVNLATRSIEPSFGLLFGDLLQDLQVGTTGAAIIISTLDVMMNFSGLFVGPLLKEFSYRKVAIAGSLLCWLGLALTSPATSMPHILATYSVINGVGVGLATSAAFVALNHYFAKKRGQAVGLSMAGTALGMLIMPQLVRILLELYGFRGAVLVLSGLALHATVGAMLLQPIKWHLKEEEVDIELVEAAPPMGIILEQEDDDNDSLPEIKSLLFPRRVGSERKHSDAAAGPAGVAAGAAGAAAAAAGGAAATGNGTGAGVLPVTPSGLPKRPTFPRITSSVSVQNQGGVGMRTRPSFPRIASTASMSLALRRRRESVVSQLSTLDFTGSGSCMHIHVDTGDADAEDVDYQIIRRVNTHVGVSTLGSFARVPSRAPKRMETVKSELGLEMVKPKVSFLQRFTALMDVGLLRDGIYLNILFGLSIFYVAEMNFKMVTPFFMASLGFDKSATAFVLSVSALTDIAARIIVPPIGDKLKLRKRYIFMVSLVFVAITRSIVAHQRTYRDVMVWLSVTGFFRGVALANFTLCVSEYSSLEKLPAAFGWHMVGKAVFVIAFGPLIGAIRDWTDSYPVCIHSQSFCIFLCVAAWSVELLAKRCRTKKIVEANPTV</sequence>
<dbReference type="STRING" id="7168.A0A182MZR4"/>
<feature type="region of interest" description="Disordered" evidence="1">
    <location>
        <begin position="286"/>
        <end position="320"/>
    </location>
</feature>
<feature type="transmembrane region" description="Helical" evidence="2">
    <location>
        <begin position="529"/>
        <end position="551"/>
    </location>
</feature>
<feature type="transmembrane region" description="Helical" evidence="2">
    <location>
        <begin position="471"/>
        <end position="491"/>
    </location>
</feature>
<feature type="transmembrane region" description="Helical" evidence="2">
    <location>
        <begin position="432"/>
        <end position="451"/>
    </location>
</feature>
<feature type="transmembrane region" description="Helical" evidence="2">
    <location>
        <begin position="145"/>
        <end position="163"/>
    </location>
</feature>
<reference evidence="3" key="2">
    <citation type="submission" date="2020-05" db="UniProtKB">
        <authorList>
            <consortium name="EnsemblMetazoa"/>
        </authorList>
    </citation>
    <scope>IDENTIFICATION</scope>
    <source>
        <strain evidence="3">WRAIR2</strain>
    </source>
</reference>
<feature type="transmembrane region" description="Helical" evidence="2">
    <location>
        <begin position="54"/>
        <end position="74"/>
    </location>
</feature>
<feature type="compositionally biased region" description="Polar residues" evidence="1">
    <location>
        <begin position="300"/>
        <end position="310"/>
    </location>
</feature>
<dbReference type="EnsemblMetazoa" id="ADIR000869-RA">
    <property type="protein sequence ID" value="ADIR000869-PA"/>
    <property type="gene ID" value="ADIR000869"/>
</dbReference>
<dbReference type="FunFam" id="1.20.1250.20:FF:000434">
    <property type="entry name" value="Blast:Monocarboxylate transporter 4"/>
    <property type="match status" value="1"/>
</dbReference>
<dbReference type="GO" id="GO:0008028">
    <property type="term" value="F:monocarboxylic acid transmembrane transporter activity"/>
    <property type="evidence" value="ECO:0007669"/>
    <property type="project" value="TreeGrafter"/>
</dbReference>
<feature type="transmembrane region" description="Helical" evidence="2">
    <location>
        <begin position="86"/>
        <end position="105"/>
    </location>
</feature>
<protein>
    <recommendedName>
        <fullName evidence="5">Major facilitator superfamily (MFS) profile domain-containing protein</fullName>
    </recommendedName>
</protein>
<keyword evidence="2" id="KW-0472">Membrane</keyword>
<feature type="transmembrane region" description="Helical" evidence="2">
    <location>
        <begin position="111"/>
        <end position="133"/>
    </location>
</feature>
<dbReference type="Gene3D" id="1.20.1250.20">
    <property type="entry name" value="MFS general substrate transporter like domains"/>
    <property type="match status" value="2"/>
</dbReference>
<dbReference type="InterPro" id="IPR050327">
    <property type="entry name" value="Proton-linked_MCT"/>
</dbReference>
<dbReference type="PANTHER" id="PTHR11360">
    <property type="entry name" value="MONOCARBOXYLATE TRANSPORTER"/>
    <property type="match status" value="1"/>
</dbReference>
<feature type="transmembrane region" description="Helical" evidence="2">
    <location>
        <begin position="563"/>
        <end position="584"/>
    </location>
</feature>
<proteinExistence type="predicted"/>
<dbReference type="SUPFAM" id="SSF103473">
    <property type="entry name" value="MFS general substrate transporter"/>
    <property type="match status" value="1"/>
</dbReference>
<evidence type="ECO:0000313" key="3">
    <source>
        <dbReference type="EnsemblMetazoa" id="ADIR000869-PA"/>
    </source>
</evidence>
<dbReference type="PANTHER" id="PTHR11360:SF163">
    <property type="entry name" value="MONOCARBOXYLATE TRANSPORTER 9-LIKE PROTEIN"/>
    <property type="match status" value="1"/>
</dbReference>
<feature type="transmembrane region" description="Helical" evidence="2">
    <location>
        <begin position="503"/>
        <end position="523"/>
    </location>
</feature>
<evidence type="ECO:0008006" key="5">
    <source>
        <dbReference type="Google" id="ProtNLM"/>
    </source>
</evidence>
<dbReference type="InterPro" id="IPR011701">
    <property type="entry name" value="MFS"/>
</dbReference>
<evidence type="ECO:0000256" key="1">
    <source>
        <dbReference type="SAM" id="MobiDB-lite"/>
    </source>
</evidence>
<dbReference type="VEuPathDB" id="VectorBase:ADIR000869"/>
<name>A0A182MZR4_9DIPT</name>
<keyword evidence="2" id="KW-1133">Transmembrane helix</keyword>
<dbReference type="Proteomes" id="UP000075884">
    <property type="component" value="Unassembled WGS sequence"/>
</dbReference>
<keyword evidence="4" id="KW-1185">Reference proteome</keyword>